<organism evidence="1 2">
    <name type="scientific">Porites lobata</name>
    <dbReference type="NCBI Taxonomy" id="104759"/>
    <lineage>
        <taxon>Eukaryota</taxon>
        <taxon>Metazoa</taxon>
        <taxon>Cnidaria</taxon>
        <taxon>Anthozoa</taxon>
        <taxon>Hexacorallia</taxon>
        <taxon>Scleractinia</taxon>
        <taxon>Fungiina</taxon>
        <taxon>Poritidae</taxon>
        <taxon>Porites</taxon>
    </lineage>
</organism>
<name>A0ABN8NTB0_9CNID</name>
<keyword evidence="2" id="KW-1185">Reference proteome</keyword>
<sequence>MATLRELLKVQERMFKNLFDSLLANVNARLDSVIGQKDTSDLKVSLEFSQKDIKDLKPCSSRLHEVEEEIEKMCGSLDYHTDKIEYLENQSRRSNIRIDGIREEEAETWDNTETKVKEILKEKLNLDEEPDIERAHRVGRRVNATTGSVRRPRTIVCRLRDWKQKELIIRSARRIKPPGIFVNEDLAQETLDKREEQRPKFEEARRNGKIAYFVLDRLVIKDRIERPS</sequence>
<proteinExistence type="predicted"/>
<dbReference type="Gene3D" id="3.30.70.1820">
    <property type="entry name" value="L1 transposable element, RRM domain"/>
    <property type="match status" value="1"/>
</dbReference>
<reference evidence="1 2" key="1">
    <citation type="submission" date="2022-05" db="EMBL/GenBank/DDBJ databases">
        <authorList>
            <consortium name="Genoscope - CEA"/>
            <person name="William W."/>
        </authorList>
    </citation>
    <scope>NUCLEOTIDE SEQUENCE [LARGE SCALE GENOMIC DNA]</scope>
</reference>
<dbReference type="Proteomes" id="UP001159405">
    <property type="component" value="Unassembled WGS sequence"/>
</dbReference>
<evidence type="ECO:0000313" key="2">
    <source>
        <dbReference type="Proteomes" id="UP001159405"/>
    </source>
</evidence>
<dbReference type="EMBL" id="CALNXK010000036">
    <property type="protein sequence ID" value="CAH3121548.1"/>
    <property type="molecule type" value="Genomic_DNA"/>
</dbReference>
<evidence type="ECO:0000313" key="1">
    <source>
        <dbReference type="EMBL" id="CAH3121548.1"/>
    </source>
</evidence>
<comment type="caution">
    <text evidence="1">The sequence shown here is derived from an EMBL/GenBank/DDBJ whole genome shotgun (WGS) entry which is preliminary data.</text>
</comment>
<accession>A0ABN8NTB0</accession>
<dbReference type="PANTHER" id="PTHR11505">
    <property type="entry name" value="L1 TRANSPOSABLE ELEMENT-RELATED"/>
    <property type="match status" value="1"/>
</dbReference>
<gene>
    <name evidence="1" type="ORF">PLOB_00028811</name>
</gene>
<dbReference type="InterPro" id="IPR004244">
    <property type="entry name" value="Transposase_22"/>
</dbReference>
<protein>
    <submittedName>
        <fullName evidence="1">Uncharacterized protein</fullName>
    </submittedName>
</protein>